<evidence type="ECO:0000313" key="2">
    <source>
        <dbReference type="EMBL" id="WOO42797.1"/>
    </source>
</evidence>
<reference evidence="2 3" key="1">
    <citation type="submission" date="2023-10" db="EMBL/GenBank/DDBJ databases">
        <title>Rubellicoccus peritrichatus gen. nov., sp. nov., isolated from an algae of coral reef tank.</title>
        <authorList>
            <person name="Luo J."/>
        </authorList>
    </citation>
    <scope>NUCLEOTIDE SEQUENCE [LARGE SCALE GENOMIC DNA]</scope>
    <source>
        <strain evidence="2 3">CR14</strain>
    </source>
</reference>
<gene>
    <name evidence="2" type="ORF">RZN69_06810</name>
</gene>
<dbReference type="SUPFAM" id="SSF54913">
    <property type="entry name" value="GlnB-like"/>
    <property type="match status" value="1"/>
</dbReference>
<feature type="domain" description="DUF2007" evidence="1">
    <location>
        <begin position="1"/>
        <end position="65"/>
    </location>
</feature>
<dbReference type="AlphaFoldDB" id="A0AAQ3QX96"/>
<dbReference type="InterPro" id="IPR011322">
    <property type="entry name" value="N-reg_PII-like_a/b"/>
</dbReference>
<dbReference type="KEGG" id="puo:RZN69_06810"/>
<name>A0AAQ3QX96_9BACT</name>
<dbReference type="Pfam" id="PF09413">
    <property type="entry name" value="DUF2007"/>
    <property type="match status" value="1"/>
</dbReference>
<evidence type="ECO:0000313" key="3">
    <source>
        <dbReference type="Proteomes" id="UP001304300"/>
    </source>
</evidence>
<proteinExistence type="predicted"/>
<organism evidence="2 3">
    <name type="scientific">Rubellicoccus peritrichatus</name>
    <dbReference type="NCBI Taxonomy" id="3080537"/>
    <lineage>
        <taxon>Bacteria</taxon>
        <taxon>Pseudomonadati</taxon>
        <taxon>Verrucomicrobiota</taxon>
        <taxon>Opitutia</taxon>
        <taxon>Puniceicoccales</taxon>
        <taxon>Cerasicoccaceae</taxon>
        <taxon>Rubellicoccus</taxon>
    </lineage>
</organism>
<dbReference type="InterPro" id="IPR018551">
    <property type="entry name" value="DUF2007"/>
</dbReference>
<keyword evidence="3" id="KW-1185">Reference proteome</keyword>
<dbReference type="EMBL" id="CP136920">
    <property type="protein sequence ID" value="WOO42797.1"/>
    <property type="molecule type" value="Genomic_DNA"/>
</dbReference>
<dbReference type="Gene3D" id="3.30.70.790">
    <property type="entry name" value="UreE, C-terminal domain"/>
    <property type="match status" value="1"/>
</dbReference>
<evidence type="ECO:0000259" key="1">
    <source>
        <dbReference type="Pfam" id="PF09413"/>
    </source>
</evidence>
<sequence length="135" mass="15153">MVTIASFSTLIEAQLKKTQLESEGISAFIPDENMIQLDWLYTNAIGGVRLQVSPEDVETAMEILNSKPVEESGGLRCPKCHSEDLVFMKMSGWSVLLYFLGTFFPIPSAKITCQSCKHVFRYDASHDQEENSLDQ</sequence>
<dbReference type="Proteomes" id="UP001304300">
    <property type="component" value="Chromosome"/>
</dbReference>
<protein>
    <submittedName>
        <fullName evidence="2">DUF2007 domain-containing protein</fullName>
    </submittedName>
</protein>
<accession>A0AAQ3QX96</accession>
<dbReference type="RefSeq" id="WP_317835327.1">
    <property type="nucleotide sequence ID" value="NZ_CP136920.1"/>
</dbReference>